<dbReference type="PANTHER" id="PTHR10587">
    <property type="entry name" value="GLYCOSYL TRANSFERASE-RELATED"/>
    <property type="match status" value="1"/>
</dbReference>
<name>A0ABN3F377_9ACTN</name>
<dbReference type="InterPro" id="IPR002509">
    <property type="entry name" value="NODB_dom"/>
</dbReference>
<reference evidence="3 4" key="1">
    <citation type="journal article" date="2019" name="Int. J. Syst. Evol. Microbiol.">
        <title>The Global Catalogue of Microorganisms (GCM) 10K type strain sequencing project: providing services to taxonomists for standard genome sequencing and annotation.</title>
        <authorList>
            <consortium name="The Broad Institute Genomics Platform"/>
            <consortium name="The Broad Institute Genome Sequencing Center for Infectious Disease"/>
            <person name="Wu L."/>
            <person name="Ma J."/>
        </authorList>
    </citation>
    <scope>NUCLEOTIDE SEQUENCE [LARGE SCALE GENOMIC DNA]</scope>
    <source>
        <strain evidence="3 4">JCM 7356</strain>
    </source>
</reference>
<dbReference type="Pfam" id="PF01522">
    <property type="entry name" value="Polysacc_deac_1"/>
    <property type="match status" value="1"/>
</dbReference>
<dbReference type="PANTHER" id="PTHR10587:SF137">
    <property type="entry name" value="4-DEOXY-4-FORMAMIDO-L-ARABINOSE-PHOSPHOUNDECAPRENOL DEFORMYLASE ARND-RELATED"/>
    <property type="match status" value="1"/>
</dbReference>
<organism evidence="3 4">
    <name type="scientific">Kitasatospora cystarginea</name>
    <dbReference type="NCBI Taxonomy" id="58350"/>
    <lineage>
        <taxon>Bacteria</taxon>
        <taxon>Bacillati</taxon>
        <taxon>Actinomycetota</taxon>
        <taxon>Actinomycetes</taxon>
        <taxon>Kitasatosporales</taxon>
        <taxon>Streptomycetaceae</taxon>
        <taxon>Kitasatospora</taxon>
    </lineage>
</organism>
<gene>
    <name evidence="3" type="ORF">GCM10010430_80810</name>
</gene>
<dbReference type="InterPro" id="IPR011330">
    <property type="entry name" value="Glyco_hydro/deAcase_b/a-brl"/>
</dbReference>
<sequence length="253" mass="27022">MSSLISPVTRALTISGALAAGSLAVAHAAPALSALNAVRPWLTPELCGYGDPDHIALTFDDGPDPASTPFFLRELDRAGVRATFFLLGRMLVRDPGLGRELVAAGHEIAVHGYEHRCLLLRTPGAVRDDIARALDTISDLTGTQPTWYRPPYGVLTAGTLAAARELELTPVLWSTWGRDWTAAATPDSVHRTVTRRLAGGGTVLLHDTDCTAAPGSWRSAFGALPRLIDTCRARGLRLGPLREHRTSPVGLAR</sequence>
<dbReference type="InterPro" id="IPR050248">
    <property type="entry name" value="Polysacc_deacetylase_ArnD"/>
</dbReference>
<dbReference type="EMBL" id="BAAATR010000112">
    <property type="protein sequence ID" value="GAA2282984.1"/>
    <property type="molecule type" value="Genomic_DNA"/>
</dbReference>
<evidence type="ECO:0000313" key="4">
    <source>
        <dbReference type="Proteomes" id="UP001500305"/>
    </source>
</evidence>
<proteinExistence type="predicted"/>
<keyword evidence="4" id="KW-1185">Reference proteome</keyword>
<feature type="chain" id="PRO_5046650067" evidence="1">
    <location>
        <begin position="20"/>
        <end position="253"/>
    </location>
</feature>
<dbReference type="PROSITE" id="PS51677">
    <property type="entry name" value="NODB"/>
    <property type="match status" value="1"/>
</dbReference>
<evidence type="ECO:0000259" key="2">
    <source>
        <dbReference type="PROSITE" id="PS51677"/>
    </source>
</evidence>
<keyword evidence="1" id="KW-0732">Signal</keyword>
<dbReference type="RefSeq" id="WP_344641565.1">
    <property type="nucleotide sequence ID" value="NZ_BAAATR010000112.1"/>
</dbReference>
<dbReference type="SUPFAM" id="SSF88713">
    <property type="entry name" value="Glycoside hydrolase/deacetylase"/>
    <property type="match status" value="1"/>
</dbReference>
<dbReference type="CDD" id="cd10959">
    <property type="entry name" value="CE4_NodB_like_3"/>
    <property type="match status" value="1"/>
</dbReference>
<feature type="domain" description="NodB homology" evidence="2">
    <location>
        <begin position="53"/>
        <end position="239"/>
    </location>
</feature>
<dbReference type="Gene3D" id="3.20.20.370">
    <property type="entry name" value="Glycoside hydrolase/deacetylase"/>
    <property type="match status" value="1"/>
</dbReference>
<evidence type="ECO:0000256" key="1">
    <source>
        <dbReference type="SAM" id="SignalP"/>
    </source>
</evidence>
<dbReference type="Proteomes" id="UP001500305">
    <property type="component" value="Unassembled WGS sequence"/>
</dbReference>
<comment type="caution">
    <text evidence="3">The sequence shown here is derived from an EMBL/GenBank/DDBJ whole genome shotgun (WGS) entry which is preliminary data.</text>
</comment>
<accession>A0ABN3F377</accession>
<protein>
    <submittedName>
        <fullName evidence="3">Polysaccharide deacetylase family protein</fullName>
    </submittedName>
</protein>
<feature type="signal peptide" evidence="1">
    <location>
        <begin position="1"/>
        <end position="19"/>
    </location>
</feature>
<evidence type="ECO:0000313" key="3">
    <source>
        <dbReference type="EMBL" id="GAA2282984.1"/>
    </source>
</evidence>